<keyword evidence="2" id="KW-0472">Membrane</keyword>
<evidence type="ECO:0000313" key="4">
    <source>
        <dbReference type="Proteomes" id="UP001147746"/>
    </source>
</evidence>
<name>A0A9W9QB14_9EURO</name>
<feature type="region of interest" description="Disordered" evidence="1">
    <location>
        <begin position="72"/>
        <end position="98"/>
    </location>
</feature>
<keyword evidence="2" id="KW-1133">Transmembrane helix</keyword>
<sequence>MSEDHVSSVRTLFASLHSEANRNRERLQKLIAALADTKRKKKALGLLPPILMMGAVAIALSLNVHIDEARTNLPKADVEQDDPTENTEDKDIEARKDSPQANVDFEQVFLGLVNINGLVLYPRVLLPKSAPEAKLQT</sequence>
<accession>A0A9W9QB14</accession>
<evidence type="ECO:0000256" key="2">
    <source>
        <dbReference type="SAM" id="Phobius"/>
    </source>
</evidence>
<proteinExistence type="predicted"/>
<comment type="caution">
    <text evidence="3">The sequence shown here is derived from an EMBL/GenBank/DDBJ whole genome shotgun (WGS) entry which is preliminary data.</text>
</comment>
<dbReference type="Proteomes" id="UP001147746">
    <property type="component" value="Unassembled WGS sequence"/>
</dbReference>
<protein>
    <submittedName>
        <fullName evidence="3">Uncharacterized protein</fullName>
    </submittedName>
</protein>
<organism evidence="3 4">
    <name type="scientific">Penicillium atrosanguineum</name>
    <dbReference type="NCBI Taxonomy" id="1132637"/>
    <lineage>
        <taxon>Eukaryota</taxon>
        <taxon>Fungi</taxon>
        <taxon>Dikarya</taxon>
        <taxon>Ascomycota</taxon>
        <taxon>Pezizomycotina</taxon>
        <taxon>Eurotiomycetes</taxon>
        <taxon>Eurotiomycetidae</taxon>
        <taxon>Eurotiales</taxon>
        <taxon>Aspergillaceae</taxon>
        <taxon>Penicillium</taxon>
    </lineage>
</organism>
<gene>
    <name evidence="3" type="ORF">N7476_000199</name>
</gene>
<dbReference type="AlphaFoldDB" id="A0A9W9QB14"/>
<evidence type="ECO:0000313" key="3">
    <source>
        <dbReference type="EMBL" id="KAJ5330416.1"/>
    </source>
</evidence>
<reference evidence="3" key="2">
    <citation type="journal article" date="2023" name="IMA Fungus">
        <title>Comparative genomic study of the Penicillium genus elucidates a diverse pangenome and 15 lateral gene transfer events.</title>
        <authorList>
            <person name="Petersen C."/>
            <person name="Sorensen T."/>
            <person name="Nielsen M.R."/>
            <person name="Sondergaard T.E."/>
            <person name="Sorensen J.L."/>
            <person name="Fitzpatrick D.A."/>
            <person name="Frisvad J.C."/>
            <person name="Nielsen K.L."/>
        </authorList>
    </citation>
    <scope>NUCLEOTIDE SEQUENCE</scope>
    <source>
        <strain evidence="3">IBT 21472</strain>
    </source>
</reference>
<evidence type="ECO:0000256" key="1">
    <source>
        <dbReference type="SAM" id="MobiDB-lite"/>
    </source>
</evidence>
<feature type="compositionally biased region" description="Basic and acidic residues" evidence="1">
    <location>
        <begin position="87"/>
        <end position="98"/>
    </location>
</feature>
<keyword evidence="4" id="KW-1185">Reference proteome</keyword>
<feature type="transmembrane region" description="Helical" evidence="2">
    <location>
        <begin position="46"/>
        <end position="66"/>
    </location>
</feature>
<dbReference type="EMBL" id="JAPZBO010000001">
    <property type="protein sequence ID" value="KAJ5330416.1"/>
    <property type="molecule type" value="Genomic_DNA"/>
</dbReference>
<keyword evidence="2" id="KW-0812">Transmembrane</keyword>
<reference evidence="3" key="1">
    <citation type="submission" date="2022-12" db="EMBL/GenBank/DDBJ databases">
        <authorList>
            <person name="Petersen C."/>
        </authorList>
    </citation>
    <scope>NUCLEOTIDE SEQUENCE</scope>
    <source>
        <strain evidence="3">IBT 21472</strain>
    </source>
</reference>